<dbReference type="Proteomes" id="UP000586722">
    <property type="component" value="Unassembled WGS sequence"/>
</dbReference>
<organism evidence="1 2">
    <name type="scientific">Pannonibacter tanglangensis</name>
    <dbReference type="NCBI Taxonomy" id="2750084"/>
    <lineage>
        <taxon>Bacteria</taxon>
        <taxon>Pseudomonadati</taxon>
        <taxon>Pseudomonadota</taxon>
        <taxon>Alphaproteobacteria</taxon>
        <taxon>Hyphomicrobiales</taxon>
        <taxon>Stappiaceae</taxon>
        <taxon>Pannonibacter</taxon>
    </lineage>
</organism>
<sequence>MISLIDCIALSGLDEAEVRALAEHEHLPDIAAAALGAYLLHLPHGPERVQRMIEEDIRAALERGDRAHARDLFMALRHFLKEHGPQGARRHA</sequence>
<proteinExistence type="predicted"/>
<comment type="caution">
    <text evidence="1">The sequence shown here is derived from an EMBL/GenBank/DDBJ whole genome shotgun (WGS) entry which is preliminary data.</text>
</comment>
<dbReference type="EMBL" id="JAABLQ010000001">
    <property type="protein sequence ID" value="NBN78546.1"/>
    <property type="molecule type" value="Genomic_DNA"/>
</dbReference>
<dbReference type="AlphaFoldDB" id="A0A7X5F2G7"/>
<accession>A0A7X5F2G7</accession>
<dbReference type="RefSeq" id="WP_161708506.1">
    <property type="nucleotide sequence ID" value="NZ_JAABLQ010000001.1"/>
</dbReference>
<gene>
    <name evidence="1" type="ORF">GWI72_09725</name>
</gene>
<reference evidence="2" key="1">
    <citation type="submission" date="2020-01" db="EMBL/GenBank/DDBJ databases">
        <authorList>
            <person name="Fang Y."/>
            <person name="Sun R."/>
            <person name="Nie L."/>
            <person name="He J."/>
            <person name="Hao L."/>
            <person name="Wang L."/>
            <person name="Su S."/>
            <person name="Lv E."/>
            <person name="Zhang Z."/>
            <person name="Xie R."/>
            <person name="Liu H."/>
        </authorList>
    </citation>
    <scope>NUCLEOTIDE SEQUENCE [LARGE SCALE GENOMIC DNA]</scope>
    <source>
        <strain evidence="2">XCT-53</strain>
    </source>
</reference>
<evidence type="ECO:0000313" key="1">
    <source>
        <dbReference type="EMBL" id="NBN78546.1"/>
    </source>
</evidence>
<keyword evidence="2" id="KW-1185">Reference proteome</keyword>
<evidence type="ECO:0000313" key="2">
    <source>
        <dbReference type="Proteomes" id="UP000586722"/>
    </source>
</evidence>
<protein>
    <submittedName>
        <fullName evidence="1">Uncharacterized protein</fullName>
    </submittedName>
</protein>
<name>A0A7X5F2G7_9HYPH</name>